<evidence type="ECO:0000259" key="5">
    <source>
        <dbReference type="Pfam" id="PF01420"/>
    </source>
</evidence>
<feature type="domain" description="Type I restriction modification DNA specificity" evidence="5">
    <location>
        <begin position="313"/>
        <end position="407"/>
    </location>
</feature>
<dbReference type="KEGG" id="vta:P0057"/>
<dbReference type="InterPro" id="IPR052021">
    <property type="entry name" value="Type-I_RS_S_subunit"/>
</dbReference>
<dbReference type="KEGG" id="vta:A3496"/>
<accession>A0A2N8ZHQ1</accession>
<dbReference type="AlphaFoldDB" id="A0A2N8ZHQ1"/>
<geneLocation type="plasmid" evidence="7">
    <name>P</name>
</geneLocation>
<dbReference type="REBASE" id="227755">
    <property type="entry name" value="S.Vta4600ORF3495P"/>
</dbReference>
<dbReference type="Proteomes" id="UP000235828">
    <property type="component" value="Plasmid P"/>
</dbReference>
<dbReference type="REBASE" id="227744">
    <property type="entry name" value="S.Vta4600ORF56P"/>
</dbReference>
<feature type="domain" description="Type I restriction modification DNA specificity" evidence="5">
    <location>
        <begin position="18"/>
        <end position="202"/>
    </location>
</feature>
<comment type="similarity">
    <text evidence="1">Belongs to the type-I restriction system S methylase family.</text>
</comment>
<evidence type="ECO:0000256" key="4">
    <source>
        <dbReference type="SAM" id="Coils"/>
    </source>
</evidence>
<dbReference type="GO" id="GO:0003677">
    <property type="term" value="F:DNA binding"/>
    <property type="evidence" value="ECO:0007669"/>
    <property type="project" value="UniProtKB-KW"/>
</dbReference>
<evidence type="ECO:0000313" key="8">
    <source>
        <dbReference type="Proteomes" id="UP000235828"/>
    </source>
</evidence>
<geneLocation type="plasmid" evidence="8">
    <name>p</name>
</geneLocation>
<evidence type="ECO:0000256" key="3">
    <source>
        <dbReference type="ARBA" id="ARBA00023125"/>
    </source>
</evidence>
<dbReference type="EMBL" id="LT960613">
    <property type="protein sequence ID" value="SON53501.1"/>
    <property type="molecule type" value="Genomic_DNA"/>
</dbReference>
<evidence type="ECO:0000256" key="1">
    <source>
        <dbReference type="ARBA" id="ARBA00010923"/>
    </source>
</evidence>
<dbReference type="OrthoDB" id="9798929at2"/>
<organism evidence="6 8">
    <name type="scientific">Vibrio tapetis subsp. tapetis</name>
    <dbReference type="NCBI Taxonomy" id="1671868"/>
    <lineage>
        <taxon>Bacteria</taxon>
        <taxon>Pseudomonadati</taxon>
        <taxon>Pseudomonadota</taxon>
        <taxon>Gammaproteobacteria</taxon>
        <taxon>Vibrionales</taxon>
        <taxon>Vibrionaceae</taxon>
        <taxon>Vibrio</taxon>
    </lineage>
</organism>
<dbReference type="CDD" id="cd17278">
    <property type="entry name" value="RMtype1_S_LdeBORF1052P-TRD2-CR2"/>
    <property type="match status" value="1"/>
</dbReference>
<evidence type="ECO:0000313" key="6">
    <source>
        <dbReference type="EMBL" id="SON51443.1"/>
    </source>
</evidence>
<protein>
    <submittedName>
        <fullName evidence="6">Type I restriction modification system DNA specificity subunit Hsds</fullName>
    </submittedName>
</protein>
<dbReference type="EMBL" id="LT960611">
    <property type="protein sequence ID" value="SON51443.1"/>
    <property type="molecule type" value="Genomic_DNA"/>
</dbReference>
<keyword evidence="3" id="KW-0238">DNA-binding</keyword>
<dbReference type="SUPFAM" id="SSF116734">
    <property type="entry name" value="DNA methylase specificity domain"/>
    <property type="match status" value="2"/>
</dbReference>
<keyword evidence="7" id="KW-0614">Plasmid</keyword>
<dbReference type="Pfam" id="PF01420">
    <property type="entry name" value="Methylase_S"/>
    <property type="match status" value="2"/>
</dbReference>
<sequence length="419" mass="46777">MSKGKLALPTIRFEGFEDEWEEKPLGDVLSLANGYAFKSEYFCKDKTGYEVLTPGSVHIGGGFQYGKGQNYKLEGKTPQKFIFAAGDVFITMTDLTPTAQMLGLPAIVPDDGTTYLHNQRLGKLIQYKGDYGFLFYLLSTDTYRNQIVATSSGTTVKHSSPDKVKSSKFFFPNKVEQTSLGYYFQNVDKQLKLHQDKFAKLQQLKKAMLGKMFPKAGQTVPELRFAGFSEKWEVEPLGTNASFNKGKGFTKGDLNTFGVPIVLYGRLYTNYQTIITEVDTFVSSESKGIMSKGREVIVPASGESAEDIARASAVLQPNVILGGDLNIIYPNNKILPSFLALIITYSCCQAELAKKAQGKSVVHVRNSDIKDLLVPMPTIKEQTKIAEYFQNLDRLINLQQQQIDKLKNLKQTYLAKMFV</sequence>
<dbReference type="Proteomes" id="UP000235828">
    <property type="component" value="Chromosome A"/>
</dbReference>
<proteinExistence type="inferred from homology"/>
<keyword evidence="8" id="KW-1185">Reference proteome</keyword>
<dbReference type="InterPro" id="IPR044946">
    <property type="entry name" value="Restrct_endonuc_typeI_TRD_sf"/>
</dbReference>
<evidence type="ECO:0000313" key="7">
    <source>
        <dbReference type="EMBL" id="SON53501.1"/>
    </source>
</evidence>
<dbReference type="PANTHER" id="PTHR30408:SF12">
    <property type="entry name" value="TYPE I RESTRICTION ENZYME MJAVIII SPECIFICITY SUBUNIT"/>
    <property type="match status" value="1"/>
</dbReference>
<name>A0A2N8ZHQ1_9VIBR</name>
<keyword evidence="4" id="KW-0175">Coiled coil</keyword>
<feature type="coiled-coil region" evidence="4">
    <location>
        <begin position="389"/>
        <end position="416"/>
    </location>
</feature>
<gene>
    <name evidence="6" type="primary">hsdS</name>
    <name evidence="6" type="ORF">VTAP4600_A3496</name>
    <name evidence="7" type="ORF">VTAP4600_P0057</name>
</gene>
<dbReference type="GO" id="GO:0009307">
    <property type="term" value="P:DNA restriction-modification system"/>
    <property type="evidence" value="ECO:0007669"/>
    <property type="project" value="UniProtKB-KW"/>
</dbReference>
<evidence type="ECO:0000256" key="2">
    <source>
        <dbReference type="ARBA" id="ARBA00022747"/>
    </source>
</evidence>
<keyword evidence="2" id="KW-0680">Restriction system</keyword>
<dbReference type="PANTHER" id="PTHR30408">
    <property type="entry name" value="TYPE-1 RESTRICTION ENZYME ECOKI SPECIFICITY PROTEIN"/>
    <property type="match status" value="1"/>
</dbReference>
<dbReference type="InterPro" id="IPR000055">
    <property type="entry name" value="Restrct_endonuc_typeI_TRD"/>
</dbReference>
<dbReference type="RefSeq" id="WP_012397037.1">
    <property type="nucleotide sequence ID" value="NZ_LT960611.1"/>
</dbReference>
<dbReference type="Gene3D" id="3.90.220.20">
    <property type="entry name" value="DNA methylase specificity domains"/>
    <property type="match status" value="2"/>
</dbReference>
<reference evidence="6 8" key="1">
    <citation type="submission" date="2017-10" db="EMBL/GenBank/DDBJ databases">
        <authorList>
            <person name="Banno H."/>
            <person name="Chua N.-H."/>
        </authorList>
    </citation>
    <scope>NUCLEOTIDE SEQUENCE [LARGE SCALE GENOMIC DNA]</scope>
    <source>
        <strain evidence="6">Vibrio tapetis CECT4600</strain>
        <plasmid evidence="8">Plasmid p</plasmid>
    </source>
</reference>